<evidence type="ECO:0000313" key="3">
    <source>
        <dbReference type="Proteomes" id="UP001212602"/>
    </source>
</evidence>
<dbReference type="InterPro" id="IPR025421">
    <property type="entry name" value="DUF4148"/>
</dbReference>
<dbReference type="RefSeq" id="WP_271426171.1">
    <property type="nucleotide sequence ID" value="NZ_JAQIPB010000001.1"/>
</dbReference>
<evidence type="ECO:0000313" key="2">
    <source>
        <dbReference type="EMBL" id="MDA7414896.1"/>
    </source>
</evidence>
<proteinExistence type="predicted"/>
<keyword evidence="1" id="KW-0732">Signal</keyword>
<feature type="signal peptide" evidence="1">
    <location>
        <begin position="1"/>
        <end position="27"/>
    </location>
</feature>
<gene>
    <name evidence="2" type="ORF">PGB34_00835</name>
</gene>
<dbReference type="EMBL" id="JAQIPB010000001">
    <property type="protein sequence ID" value="MDA7414896.1"/>
    <property type="molecule type" value="Genomic_DNA"/>
</dbReference>
<evidence type="ECO:0000256" key="1">
    <source>
        <dbReference type="SAM" id="SignalP"/>
    </source>
</evidence>
<keyword evidence="3" id="KW-1185">Reference proteome</keyword>
<dbReference type="AlphaFoldDB" id="A0AAE3N5S9"/>
<organism evidence="2 3">
    <name type="scientific">Xenophilus arseniciresistens</name>
    <dbReference type="NCBI Taxonomy" id="1283306"/>
    <lineage>
        <taxon>Bacteria</taxon>
        <taxon>Pseudomonadati</taxon>
        <taxon>Pseudomonadota</taxon>
        <taxon>Betaproteobacteria</taxon>
        <taxon>Burkholderiales</taxon>
        <taxon>Comamonadaceae</taxon>
        <taxon>Xenophilus</taxon>
    </lineage>
</organism>
<name>A0AAE3N5S9_9BURK</name>
<reference evidence="2" key="1">
    <citation type="submission" date="2023-01" db="EMBL/GenBank/DDBJ databases">
        <title>Xenophilus mangrovi sp. nov., isolated from soil of Mangrove nature reserve.</title>
        <authorList>
            <person name="Xu S."/>
            <person name="Liu Z."/>
            <person name="Xu Y."/>
        </authorList>
    </citation>
    <scope>NUCLEOTIDE SEQUENCE</scope>
    <source>
        <strain evidence="2">YW8</strain>
    </source>
</reference>
<dbReference type="Proteomes" id="UP001212602">
    <property type="component" value="Unassembled WGS sequence"/>
</dbReference>
<comment type="caution">
    <text evidence="2">The sequence shown here is derived from an EMBL/GenBank/DDBJ whole genome shotgun (WGS) entry which is preliminary data.</text>
</comment>
<protein>
    <submittedName>
        <fullName evidence="2">DUF4148 domain-containing protein</fullName>
    </submittedName>
</protein>
<feature type="chain" id="PRO_5041954737" evidence="1">
    <location>
        <begin position="28"/>
        <end position="105"/>
    </location>
</feature>
<dbReference type="Pfam" id="PF13663">
    <property type="entry name" value="DUF4148"/>
    <property type="match status" value="1"/>
</dbReference>
<accession>A0AAE3N5S9</accession>
<sequence>MHPSASPRLSRLLASLALAAAVAPAMAAGGAPAGSGGTATPLTRAQVHAEAVAWTQSGLGQMAYGEIGADSRGPSYERALQAFRALNEGRQAMAAPPAAAAPRAP</sequence>